<accession>A0AAV5M1Y3</accession>
<evidence type="ECO:0000256" key="3">
    <source>
        <dbReference type="ARBA" id="ARBA00023004"/>
    </source>
</evidence>
<evidence type="ECO:0000313" key="5">
    <source>
        <dbReference type="Proteomes" id="UP001054252"/>
    </source>
</evidence>
<keyword evidence="5" id="KW-1185">Reference proteome</keyword>
<reference evidence="4 5" key="1">
    <citation type="journal article" date="2021" name="Commun. Biol.">
        <title>The genome of Shorea leprosula (Dipterocarpaceae) highlights the ecological relevance of drought in aseasonal tropical rainforests.</title>
        <authorList>
            <person name="Ng K.K.S."/>
            <person name="Kobayashi M.J."/>
            <person name="Fawcett J.A."/>
            <person name="Hatakeyama M."/>
            <person name="Paape T."/>
            <person name="Ng C.H."/>
            <person name="Ang C.C."/>
            <person name="Tnah L.H."/>
            <person name="Lee C.T."/>
            <person name="Nishiyama T."/>
            <person name="Sese J."/>
            <person name="O'Brien M.J."/>
            <person name="Copetti D."/>
            <person name="Mohd Noor M.I."/>
            <person name="Ong R.C."/>
            <person name="Putra M."/>
            <person name="Sireger I.Z."/>
            <person name="Indrioko S."/>
            <person name="Kosugi Y."/>
            <person name="Izuno A."/>
            <person name="Isagi Y."/>
            <person name="Lee S.L."/>
            <person name="Shimizu K.K."/>
        </authorList>
    </citation>
    <scope>NUCLEOTIDE SEQUENCE [LARGE SCALE GENOMIC DNA]</scope>
    <source>
        <strain evidence="4">214</strain>
    </source>
</reference>
<dbReference type="InterPro" id="IPR001128">
    <property type="entry name" value="Cyt_P450"/>
</dbReference>
<proteinExistence type="inferred from homology"/>
<evidence type="ECO:0000256" key="1">
    <source>
        <dbReference type="ARBA" id="ARBA00010617"/>
    </source>
</evidence>
<dbReference type="AlphaFoldDB" id="A0AAV5M1Y3"/>
<dbReference type="Pfam" id="PF00067">
    <property type="entry name" value="p450"/>
    <property type="match status" value="1"/>
</dbReference>
<keyword evidence="3" id="KW-0408">Iron</keyword>
<organism evidence="4 5">
    <name type="scientific">Rubroshorea leprosula</name>
    <dbReference type="NCBI Taxonomy" id="152421"/>
    <lineage>
        <taxon>Eukaryota</taxon>
        <taxon>Viridiplantae</taxon>
        <taxon>Streptophyta</taxon>
        <taxon>Embryophyta</taxon>
        <taxon>Tracheophyta</taxon>
        <taxon>Spermatophyta</taxon>
        <taxon>Magnoliopsida</taxon>
        <taxon>eudicotyledons</taxon>
        <taxon>Gunneridae</taxon>
        <taxon>Pentapetalae</taxon>
        <taxon>rosids</taxon>
        <taxon>malvids</taxon>
        <taxon>Malvales</taxon>
        <taxon>Dipterocarpaceae</taxon>
        <taxon>Rubroshorea</taxon>
    </lineage>
</organism>
<comment type="caution">
    <text evidence="4">The sequence shown here is derived from an EMBL/GenBank/DDBJ whole genome shotgun (WGS) entry which is preliminary data.</text>
</comment>
<dbReference type="PRINTS" id="PR00385">
    <property type="entry name" value="P450"/>
</dbReference>
<evidence type="ECO:0008006" key="6">
    <source>
        <dbReference type="Google" id="ProtNLM"/>
    </source>
</evidence>
<keyword evidence="2" id="KW-0479">Metal-binding</keyword>
<comment type="similarity">
    <text evidence="1">Belongs to the cytochrome P450 family.</text>
</comment>
<gene>
    <name evidence="4" type="ORF">SLEP1_g50788</name>
</gene>
<dbReference type="GO" id="GO:0016705">
    <property type="term" value="F:oxidoreductase activity, acting on paired donors, with incorporation or reduction of molecular oxygen"/>
    <property type="evidence" value="ECO:0007669"/>
    <property type="project" value="InterPro"/>
</dbReference>
<dbReference type="GO" id="GO:0020037">
    <property type="term" value="F:heme binding"/>
    <property type="evidence" value="ECO:0007669"/>
    <property type="project" value="InterPro"/>
</dbReference>
<protein>
    <recommendedName>
        <fullName evidence="6">Cytochrome P450</fullName>
    </recommendedName>
</protein>
<name>A0AAV5M1Y3_9ROSI</name>
<dbReference type="Gene3D" id="1.10.630.10">
    <property type="entry name" value="Cytochrome P450"/>
    <property type="match status" value="1"/>
</dbReference>
<dbReference type="GO" id="GO:0004497">
    <property type="term" value="F:monooxygenase activity"/>
    <property type="evidence" value="ECO:0007669"/>
    <property type="project" value="InterPro"/>
</dbReference>
<evidence type="ECO:0000256" key="2">
    <source>
        <dbReference type="ARBA" id="ARBA00022723"/>
    </source>
</evidence>
<dbReference type="InterPro" id="IPR036396">
    <property type="entry name" value="Cyt_P450_sf"/>
</dbReference>
<dbReference type="GO" id="GO:0005506">
    <property type="term" value="F:iron ion binding"/>
    <property type="evidence" value="ECO:0007669"/>
    <property type="project" value="InterPro"/>
</dbReference>
<dbReference type="EMBL" id="BPVZ01000169">
    <property type="protein sequence ID" value="GKV43500.1"/>
    <property type="molecule type" value="Genomic_DNA"/>
</dbReference>
<dbReference type="SUPFAM" id="SSF48264">
    <property type="entry name" value="Cytochrome P450"/>
    <property type="match status" value="1"/>
</dbReference>
<dbReference type="Proteomes" id="UP001054252">
    <property type="component" value="Unassembled WGS sequence"/>
</dbReference>
<evidence type="ECO:0000313" key="4">
    <source>
        <dbReference type="EMBL" id="GKV43500.1"/>
    </source>
</evidence>
<dbReference type="PANTHER" id="PTHR47955">
    <property type="entry name" value="CYTOCHROME P450 FAMILY 71 PROTEIN"/>
    <property type="match status" value="1"/>
</dbReference>
<sequence>MNLWLDWIEPCPLHPPNSSALLPLAPEQSASLSSKRINCFQLVRDEEVNRLFAAVLARSGSEMNISDLLFSLASDILCRVAFGRRFTEGSRSGRKKHHLVNLEDLRAICNEIIDEHLQKWEGRSPEKEDFVDVLLRVKEREDLEVPFADNNLKALLLDMFVTGTDTTSATLEWTMTRLARHPEAMKKAQEEVRNVASGDGKVEERNLQHFHYIKAAIKEAMRLHPSVSLLVPEESTEECMLDGCRNPGQDPGPNQHLCYWEKSGFMGCLSTTMWKLRMTSDFPGWRRGCPGCTFGLDVASGSS</sequence>